<keyword evidence="3" id="KW-1185">Reference proteome</keyword>
<proteinExistence type="predicted"/>
<dbReference type="AlphaFoldDB" id="A0A345ZRW9"/>
<reference evidence="2 3" key="1">
    <citation type="submission" date="2018-07" db="EMBL/GenBank/DDBJ databases">
        <authorList>
            <person name="Quirk P.G."/>
            <person name="Krulwich T.A."/>
        </authorList>
    </citation>
    <scope>NUCLEOTIDE SEQUENCE [LARGE SCALE GENOMIC DNA]</scope>
    <source>
        <strain evidence="2 3">CC-BB4</strain>
    </source>
</reference>
<keyword evidence="1" id="KW-0732">Signal</keyword>
<sequence>MLFTSCARLCLAAFIWILVATTQSHAASPEPTVIQTQAAPPAPAGAQEQQIGQWRIATQNGRLTAIAKSEKPYSDKLAGLWIECAPGGRLEYVAISLGAMFKDIRALWIDSAGDVYTIPLQKGRATGQAAINIAKQLLAEERAYLSQGQGDKWSMQMSIDSASGPMSDMQLGGFSKARAYMLANCKS</sequence>
<accession>A0A345ZRW9</accession>
<dbReference type="KEGG" id="ptaw:DW352_03510"/>
<gene>
    <name evidence="2" type="ORF">DW352_03510</name>
</gene>
<feature type="signal peptide" evidence="1">
    <location>
        <begin position="1"/>
        <end position="26"/>
    </location>
</feature>
<name>A0A345ZRW9_9HYPH</name>
<protein>
    <submittedName>
        <fullName evidence="2">Uncharacterized protein</fullName>
    </submittedName>
</protein>
<dbReference type="EMBL" id="CP031417">
    <property type="protein sequence ID" value="AXK79666.1"/>
    <property type="molecule type" value="Genomic_DNA"/>
</dbReference>
<evidence type="ECO:0000256" key="1">
    <source>
        <dbReference type="SAM" id="SignalP"/>
    </source>
</evidence>
<dbReference type="Proteomes" id="UP000254889">
    <property type="component" value="Chromosome"/>
</dbReference>
<dbReference type="RefSeq" id="WP_115688583.1">
    <property type="nucleotide sequence ID" value="NZ_CP031417.1"/>
</dbReference>
<organism evidence="2 3">
    <name type="scientific">Pseudolabrys taiwanensis</name>
    <dbReference type="NCBI Taxonomy" id="331696"/>
    <lineage>
        <taxon>Bacteria</taxon>
        <taxon>Pseudomonadati</taxon>
        <taxon>Pseudomonadota</taxon>
        <taxon>Alphaproteobacteria</taxon>
        <taxon>Hyphomicrobiales</taxon>
        <taxon>Xanthobacteraceae</taxon>
        <taxon>Pseudolabrys</taxon>
    </lineage>
</organism>
<evidence type="ECO:0000313" key="2">
    <source>
        <dbReference type="EMBL" id="AXK79666.1"/>
    </source>
</evidence>
<feature type="chain" id="PRO_5016616352" evidence="1">
    <location>
        <begin position="27"/>
        <end position="187"/>
    </location>
</feature>
<evidence type="ECO:0000313" key="3">
    <source>
        <dbReference type="Proteomes" id="UP000254889"/>
    </source>
</evidence>